<comment type="similarity">
    <text evidence="6">Belongs to the AP2/ERF transcription factor family. AP2 subfamily.</text>
</comment>
<accession>A0A9D5CGK4</accession>
<dbReference type="InterPro" id="IPR036955">
    <property type="entry name" value="AP2/ERF_dom_sf"/>
</dbReference>
<dbReference type="GO" id="GO:0003700">
    <property type="term" value="F:DNA-binding transcription factor activity"/>
    <property type="evidence" value="ECO:0007669"/>
    <property type="project" value="InterPro"/>
</dbReference>
<evidence type="ECO:0000256" key="2">
    <source>
        <dbReference type="ARBA" id="ARBA00023015"/>
    </source>
</evidence>
<evidence type="ECO:0000313" key="9">
    <source>
        <dbReference type="Proteomes" id="UP001085076"/>
    </source>
</evidence>
<keyword evidence="4" id="KW-0804">Transcription</keyword>
<feature type="domain" description="AP2/ERF" evidence="7">
    <location>
        <begin position="2"/>
        <end position="48"/>
    </location>
</feature>
<dbReference type="OrthoDB" id="207175at2759"/>
<dbReference type="InterPro" id="IPR001471">
    <property type="entry name" value="AP2/ERF_dom"/>
</dbReference>
<reference evidence="8" key="1">
    <citation type="submission" date="2021-03" db="EMBL/GenBank/DDBJ databases">
        <authorList>
            <person name="Li Z."/>
            <person name="Yang C."/>
        </authorList>
    </citation>
    <scope>NUCLEOTIDE SEQUENCE</scope>
    <source>
        <strain evidence="8">Dzin_1.0</strain>
        <tissue evidence="8">Leaf</tissue>
    </source>
</reference>
<dbReference type="Proteomes" id="UP001085076">
    <property type="component" value="Miscellaneous, Linkage group lg05"/>
</dbReference>
<reference evidence="8" key="2">
    <citation type="journal article" date="2022" name="Hortic Res">
        <title>The genome of Dioscorea zingiberensis sheds light on the biosynthesis, origin and evolution of the medicinally important diosgenin saponins.</title>
        <authorList>
            <person name="Li Y."/>
            <person name="Tan C."/>
            <person name="Li Z."/>
            <person name="Guo J."/>
            <person name="Li S."/>
            <person name="Chen X."/>
            <person name="Wang C."/>
            <person name="Dai X."/>
            <person name="Yang H."/>
            <person name="Song W."/>
            <person name="Hou L."/>
            <person name="Xu J."/>
            <person name="Tong Z."/>
            <person name="Xu A."/>
            <person name="Yuan X."/>
            <person name="Wang W."/>
            <person name="Yang Q."/>
            <person name="Chen L."/>
            <person name="Sun Z."/>
            <person name="Wang K."/>
            <person name="Pan B."/>
            <person name="Chen J."/>
            <person name="Bao Y."/>
            <person name="Liu F."/>
            <person name="Qi X."/>
            <person name="Gang D.R."/>
            <person name="Wen J."/>
            <person name="Li J."/>
        </authorList>
    </citation>
    <scope>NUCLEOTIDE SEQUENCE</scope>
    <source>
        <strain evidence="8">Dzin_1.0</strain>
    </source>
</reference>
<evidence type="ECO:0000313" key="8">
    <source>
        <dbReference type="EMBL" id="KAJ0972449.1"/>
    </source>
</evidence>
<keyword evidence="5" id="KW-0539">Nucleus</keyword>
<sequence length="117" mass="13219">MGQFLGKKYIYLGFFDSGIKASRAYDKAAIKCNGREDVIKFEPSTYDGELLTDVDIDAADIDLDLNLRISQLAVHNPKQDDHPMDLQFQCGYYDVSDSGKATVFWVFQFVGFSFVIV</sequence>
<dbReference type="AlphaFoldDB" id="A0A9D5CGK4"/>
<evidence type="ECO:0000256" key="4">
    <source>
        <dbReference type="ARBA" id="ARBA00023163"/>
    </source>
</evidence>
<dbReference type="SMART" id="SM00380">
    <property type="entry name" value="AP2"/>
    <property type="match status" value="1"/>
</dbReference>
<evidence type="ECO:0000256" key="6">
    <source>
        <dbReference type="ARBA" id="ARBA00037973"/>
    </source>
</evidence>
<gene>
    <name evidence="8" type="ORF">J5N97_020408</name>
</gene>
<protein>
    <recommendedName>
        <fullName evidence="7">AP2/ERF domain-containing protein</fullName>
    </recommendedName>
</protein>
<organism evidence="8 9">
    <name type="scientific">Dioscorea zingiberensis</name>
    <dbReference type="NCBI Taxonomy" id="325984"/>
    <lineage>
        <taxon>Eukaryota</taxon>
        <taxon>Viridiplantae</taxon>
        <taxon>Streptophyta</taxon>
        <taxon>Embryophyta</taxon>
        <taxon>Tracheophyta</taxon>
        <taxon>Spermatophyta</taxon>
        <taxon>Magnoliopsida</taxon>
        <taxon>Liliopsida</taxon>
        <taxon>Dioscoreales</taxon>
        <taxon>Dioscoreaceae</taxon>
        <taxon>Dioscorea</taxon>
    </lineage>
</organism>
<evidence type="ECO:0000256" key="3">
    <source>
        <dbReference type="ARBA" id="ARBA00023125"/>
    </source>
</evidence>
<comment type="caution">
    <text evidence="8">The sequence shown here is derived from an EMBL/GenBank/DDBJ whole genome shotgun (WGS) entry which is preliminary data.</text>
</comment>
<proteinExistence type="inferred from homology"/>
<dbReference type="InterPro" id="IPR016177">
    <property type="entry name" value="DNA-bd_dom_sf"/>
</dbReference>
<dbReference type="PANTHER" id="PTHR32467">
    <property type="entry name" value="AP2-LIKE ETHYLENE-RESPONSIVE TRANSCRIPTION FACTOR"/>
    <property type="match status" value="1"/>
</dbReference>
<dbReference type="Gene3D" id="3.30.730.10">
    <property type="entry name" value="AP2/ERF domain"/>
    <property type="match status" value="1"/>
</dbReference>
<name>A0A9D5CGK4_9LILI</name>
<dbReference type="GO" id="GO:0003677">
    <property type="term" value="F:DNA binding"/>
    <property type="evidence" value="ECO:0007669"/>
    <property type="project" value="UniProtKB-KW"/>
</dbReference>
<evidence type="ECO:0000256" key="1">
    <source>
        <dbReference type="ARBA" id="ARBA00004123"/>
    </source>
</evidence>
<keyword evidence="9" id="KW-1185">Reference proteome</keyword>
<dbReference type="GO" id="GO:0005634">
    <property type="term" value="C:nucleus"/>
    <property type="evidence" value="ECO:0007669"/>
    <property type="project" value="UniProtKB-SubCell"/>
</dbReference>
<evidence type="ECO:0000256" key="5">
    <source>
        <dbReference type="ARBA" id="ARBA00023242"/>
    </source>
</evidence>
<dbReference type="PANTHER" id="PTHR32467:SF118">
    <property type="entry name" value="ETHYLENE-RESPONSIVE TRANSCRIPTION FACTOR RAP2-7"/>
    <property type="match status" value="1"/>
</dbReference>
<keyword evidence="3" id="KW-0238">DNA-binding</keyword>
<dbReference type="SUPFAM" id="SSF54171">
    <property type="entry name" value="DNA-binding domain"/>
    <property type="match status" value="1"/>
</dbReference>
<keyword evidence="2" id="KW-0805">Transcription regulation</keyword>
<dbReference type="EMBL" id="JAGGNH010000005">
    <property type="protein sequence ID" value="KAJ0972449.1"/>
    <property type="molecule type" value="Genomic_DNA"/>
</dbReference>
<evidence type="ECO:0000259" key="7">
    <source>
        <dbReference type="SMART" id="SM00380"/>
    </source>
</evidence>
<comment type="subcellular location">
    <subcellularLocation>
        <location evidence="1">Nucleus</location>
    </subcellularLocation>
</comment>